<protein>
    <submittedName>
        <fullName evidence="1">Uncharacterized protein</fullName>
    </submittedName>
</protein>
<name>A0A1V0UVS6_9BACL</name>
<dbReference type="GeneID" id="64217994"/>
<dbReference type="Proteomes" id="UP000192727">
    <property type="component" value="Chromosome"/>
</dbReference>
<reference evidence="1 2" key="1">
    <citation type="submission" date="2017-03" db="EMBL/GenBank/DDBJ databases">
        <title>Paenibacillus larvae genome sequencing.</title>
        <authorList>
            <person name="Dingman D.W."/>
        </authorList>
    </citation>
    <scope>NUCLEOTIDE SEQUENCE [LARGE SCALE GENOMIC DNA]</scope>
    <source>
        <strain evidence="1 2">SAG 10367</strain>
    </source>
</reference>
<dbReference type="AlphaFoldDB" id="A0A1V0UVS6"/>
<organism evidence="1 2">
    <name type="scientific">Paenibacillus larvae subsp. pulvifaciens</name>
    <dbReference type="NCBI Taxonomy" id="1477"/>
    <lineage>
        <taxon>Bacteria</taxon>
        <taxon>Bacillati</taxon>
        <taxon>Bacillota</taxon>
        <taxon>Bacilli</taxon>
        <taxon>Bacillales</taxon>
        <taxon>Paenibacillaceae</taxon>
        <taxon>Paenibacillus</taxon>
    </lineage>
</organism>
<evidence type="ECO:0000313" key="2">
    <source>
        <dbReference type="Proteomes" id="UP000192727"/>
    </source>
</evidence>
<proteinExistence type="predicted"/>
<sequence length="66" mass="7482">MMKRFYRLLVKRTGSIQAPSHILDTVRKQPGQQMSYLDTRAKPGTSTLMSLPLWTACIMKAKQATV</sequence>
<accession>A0A1V0UVS6</accession>
<gene>
    <name evidence="1" type="ORF">B7C51_17760</name>
</gene>
<dbReference type="EMBL" id="CP020557">
    <property type="protein sequence ID" value="ARF69267.1"/>
    <property type="molecule type" value="Genomic_DNA"/>
</dbReference>
<evidence type="ECO:0000313" key="1">
    <source>
        <dbReference type="EMBL" id="ARF69267.1"/>
    </source>
</evidence>
<dbReference type="RefSeq" id="WP_077997029.1">
    <property type="nucleotide sequence ID" value="NZ_CP019794.1"/>
</dbReference>